<keyword evidence="3" id="KW-1185">Reference proteome</keyword>
<dbReference type="OrthoDB" id="9926038at2"/>
<gene>
    <name evidence="2" type="ORF">BOV88_11205</name>
    <name evidence="1" type="ORF">JV46_20020</name>
</gene>
<evidence type="ECO:0000313" key="1">
    <source>
        <dbReference type="EMBL" id="KHF25882.1"/>
    </source>
</evidence>
<dbReference type="RefSeq" id="WP_043115571.1">
    <property type="nucleotide sequence ID" value="NZ_JRAA01000001.1"/>
</dbReference>
<reference evidence="2 4" key="2">
    <citation type="submission" date="2016-11" db="EMBL/GenBank/DDBJ databases">
        <title>Mixed transmission modes and dynamic genome evolution in an obligate animal-bacterial symbiosis.</title>
        <authorList>
            <person name="Russell S.L."/>
            <person name="Corbett-Detig R.B."/>
            <person name="Cavanaugh C.M."/>
        </authorList>
    </citation>
    <scope>NUCLEOTIDE SEQUENCE [LARGE SCALE GENOMIC DNA]</scope>
    <source>
        <strain evidence="2">MA-KB16</strain>
    </source>
</reference>
<dbReference type="GeneID" id="86991430"/>
<dbReference type="EMBL" id="JRAA01000001">
    <property type="protein sequence ID" value="KHF25882.1"/>
    <property type="molecule type" value="Genomic_DNA"/>
</dbReference>
<evidence type="ECO:0000313" key="3">
    <source>
        <dbReference type="Proteomes" id="UP000030856"/>
    </source>
</evidence>
<dbReference type="Proteomes" id="UP000030856">
    <property type="component" value="Unassembled WGS sequence"/>
</dbReference>
<dbReference type="Proteomes" id="UP000190962">
    <property type="component" value="Unassembled WGS sequence"/>
</dbReference>
<protein>
    <submittedName>
        <fullName evidence="1">Uncharacterized protein</fullName>
    </submittedName>
</protein>
<evidence type="ECO:0000313" key="2">
    <source>
        <dbReference type="EMBL" id="OOY34240.1"/>
    </source>
</evidence>
<accession>A0A0B0HB83</accession>
<proteinExistence type="predicted"/>
<dbReference type="EMBL" id="MPNX01000019">
    <property type="protein sequence ID" value="OOY34240.1"/>
    <property type="molecule type" value="Genomic_DNA"/>
</dbReference>
<dbReference type="AlphaFoldDB" id="A0A0B0HB83"/>
<dbReference type="STRING" id="2340.JV46_20020"/>
<organism evidence="1 3">
    <name type="scientific">Solemya velum gill symbiont</name>
    <dbReference type="NCBI Taxonomy" id="2340"/>
    <lineage>
        <taxon>Bacteria</taxon>
        <taxon>Pseudomonadati</taxon>
        <taxon>Pseudomonadota</taxon>
        <taxon>Gammaproteobacteria</taxon>
        <taxon>sulfur-oxidizing symbionts</taxon>
    </lineage>
</organism>
<sequence length="221" mass="24592">MTRKADNVTRTGVLIALLFLLVQAFLAATAGFADLHSIAAHKLLHEEKSSTTLMSREKLGRVIAMQENATRLSSLNADYQLDLALLYQSYPETPATTGERQAAQTAAEHARLAVVRRSAWARAWSEFALARFNHSGFDNQVQVALSKALLLGPWERGVVSQVAWLAMTAWGQLPWQQQEEMSAFFLSAMQDPGFRQIIHQSARRTGWSGFLKRLEKEHGAG</sequence>
<reference evidence="1 3" key="1">
    <citation type="journal article" date="2014" name="BMC Genomics">
        <title>The genome of the intracellular bacterium of the coastal bivalve, Solemya velum: a blueprint for thriving in and out of symbiosis.</title>
        <authorList>
            <person name="Dmytrenko O."/>
            <person name="Russell S.L."/>
            <person name="Loo W.T."/>
            <person name="Fontanez K.M."/>
            <person name="Liao L."/>
            <person name="Roeselers G."/>
            <person name="Sharma R."/>
            <person name="Stewart F.J."/>
            <person name="Newton I.L."/>
            <person name="Woyke T."/>
            <person name="Wu D."/>
            <person name="Lang J.M."/>
            <person name="Eisen J.A."/>
            <person name="Cavanaugh C.M."/>
        </authorList>
    </citation>
    <scope>NUCLEOTIDE SEQUENCE [LARGE SCALE GENOMIC DNA]</scope>
    <source>
        <strain evidence="1 3">WH</strain>
    </source>
</reference>
<comment type="caution">
    <text evidence="1">The sequence shown here is derived from an EMBL/GenBank/DDBJ whole genome shotgun (WGS) entry which is preliminary data.</text>
</comment>
<evidence type="ECO:0000313" key="4">
    <source>
        <dbReference type="Proteomes" id="UP000190962"/>
    </source>
</evidence>
<name>A0A0B0HB83_SOVGS</name>